<feature type="compositionally biased region" description="Gly residues" evidence="1">
    <location>
        <begin position="826"/>
        <end position="838"/>
    </location>
</feature>
<dbReference type="GO" id="GO:0005085">
    <property type="term" value="F:guanyl-nucleotide exchange factor activity"/>
    <property type="evidence" value="ECO:0007669"/>
    <property type="project" value="InterPro"/>
</dbReference>
<dbReference type="SMART" id="SM00325">
    <property type="entry name" value="RhoGEF"/>
    <property type="match status" value="1"/>
</dbReference>
<feature type="compositionally biased region" description="Polar residues" evidence="1">
    <location>
        <begin position="794"/>
        <end position="817"/>
    </location>
</feature>
<accession>A0A6A6VUX0</accession>
<dbReference type="InterPro" id="IPR000219">
    <property type="entry name" value="DH_dom"/>
</dbReference>
<dbReference type="GO" id="GO:0031106">
    <property type="term" value="P:septin ring organization"/>
    <property type="evidence" value="ECO:0007669"/>
    <property type="project" value="TreeGrafter"/>
</dbReference>
<dbReference type="AlphaFoldDB" id="A0A6A6VUX0"/>
<feature type="domain" description="DH" evidence="2">
    <location>
        <begin position="221"/>
        <end position="401"/>
    </location>
</feature>
<dbReference type="FunFam" id="3.10.20.90:FF:000176">
    <property type="entry name" value="Rho guanyl nucleotide exchange factor"/>
    <property type="match status" value="1"/>
</dbReference>
<dbReference type="Pfam" id="PF00564">
    <property type="entry name" value="PB1"/>
    <property type="match status" value="1"/>
</dbReference>
<feature type="compositionally biased region" description="Polar residues" evidence="1">
    <location>
        <begin position="36"/>
        <end position="48"/>
    </location>
</feature>
<dbReference type="InterPro" id="IPR011993">
    <property type="entry name" value="PH-like_dom_sf"/>
</dbReference>
<feature type="compositionally biased region" description="Polar residues" evidence="1">
    <location>
        <begin position="736"/>
        <end position="747"/>
    </location>
</feature>
<evidence type="ECO:0000313" key="4">
    <source>
        <dbReference type="Proteomes" id="UP000799437"/>
    </source>
</evidence>
<dbReference type="Gene3D" id="2.30.29.30">
    <property type="entry name" value="Pleckstrin-homology domain (PH domain)/Phosphotyrosine-binding domain (PTB)"/>
    <property type="match status" value="1"/>
</dbReference>
<evidence type="ECO:0000256" key="1">
    <source>
        <dbReference type="SAM" id="MobiDB-lite"/>
    </source>
</evidence>
<dbReference type="GO" id="GO:0030010">
    <property type="term" value="P:establishment of cell polarity"/>
    <property type="evidence" value="ECO:0007669"/>
    <property type="project" value="TreeGrafter"/>
</dbReference>
<dbReference type="EMBL" id="ML996582">
    <property type="protein sequence ID" value="KAF2753965.1"/>
    <property type="molecule type" value="Genomic_DNA"/>
</dbReference>
<dbReference type="CDD" id="cd00160">
    <property type="entry name" value="RhoGEF"/>
    <property type="match status" value="1"/>
</dbReference>
<evidence type="ECO:0000259" key="2">
    <source>
        <dbReference type="PROSITE" id="PS50010"/>
    </source>
</evidence>
<dbReference type="InterPro" id="IPR053026">
    <property type="entry name" value="CDC42_GEF"/>
</dbReference>
<dbReference type="InterPro" id="IPR033511">
    <property type="entry name" value="Cdc24/Scd1_PH_dom"/>
</dbReference>
<dbReference type="SUPFAM" id="SSF50729">
    <property type="entry name" value="PH domain-like"/>
    <property type="match status" value="1"/>
</dbReference>
<dbReference type="GO" id="GO:0000935">
    <property type="term" value="C:division septum"/>
    <property type="evidence" value="ECO:0007669"/>
    <property type="project" value="TreeGrafter"/>
</dbReference>
<feature type="compositionally biased region" description="Pro residues" evidence="1">
    <location>
        <begin position="641"/>
        <end position="653"/>
    </location>
</feature>
<dbReference type="CDD" id="cd13246">
    <property type="entry name" value="PH_Scd1"/>
    <property type="match status" value="1"/>
</dbReference>
<feature type="compositionally biased region" description="Low complexity" evidence="1">
    <location>
        <begin position="612"/>
        <end position="632"/>
    </location>
</feature>
<dbReference type="Pfam" id="PF00621">
    <property type="entry name" value="RhoGEF"/>
    <property type="match status" value="1"/>
</dbReference>
<feature type="compositionally biased region" description="Acidic residues" evidence="1">
    <location>
        <begin position="591"/>
        <end position="603"/>
    </location>
</feature>
<protein>
    <recommendedName>
        <fullName evidence="2">DH domain-containing protein</fullName>
    </recommendedName>
</protein>
<gene>
    <name evidence="3" type="ORF">EJ05DRAFT_444058</name>
</gene>
<feature type="region of interest" description="Disordered" evidence="1">
    <location>
        <begin position="1"/>
        <end position="52"/>
    </location>
</feature>
<sequence>MQNQSHVSQTSFNSHSSIQSTSTTRSRDTAASATTLVSPASSSATLVNNGGPVEAANNVLNKRGDKELSLFQMCLTQRQRLATVPGIEEILLAEESSADDDTDPATLLWRTYRKGYPLMEIYNAMNPAVRLEIDPVKVPNPARRPHAATSKFVTACITELKFGLEDRFIIADLYGDDTTGFVKVVRVVNKVLDVLEQKGIILPPEAIGDDGNAPLTAKRTQREHIIDELVKTERTYVQHLELLQAFRTLVEERGVITGDAIHDIFLNLNALLDFQRRFLIRVEQTNAMPPADQNWGRLFVLYKDAFRVYEPYIANQKRCEEVAMKEYDKLREAGGPPELRQIAESPTNLTAFLLKPFQRLSKYPLLLRELRNKGDMDDARKAEITNGIEAAETVLQATNEAIDYEERKEAVEELKRLVEDWKGHKIEVFGELLLHGTHTVLKGDSINSKDGEREYRVYLFELILLCCKEIKPKQQKNIMNNRSTIDRKGKGKLQLKGRIFMQNVTETISIGKPGSYTCQIFWKGDPGIENFVVRFSTEEQMKKWAAQVDKQRRLWRDYARNSNPRAVPAAISATEFTYMRDHQMENPYQQNDDDDDDEDEEPESSFPQSEYSMSRNGSSTSLRSRSTTGESGPPMGSADPRLPPARFPNPIPTQQPSLTLRTQQLQNAAASAAAAAVAQDSYFSPVAETPASSRTSSSSAGMFPFPRQGTPGGGYYTEHNRYTAPAPGGMAREARSNMQNRPSLPVTQSQQARFRSASSPDIQNAARRPIEQAPPVPPFPTHEHYQRQLMINRSQSNSPNQPTSHPSNPARTQSPGMTTARAGPGMPFGRGPGMGPGTTGFSHGSTPPPPMPTPTPQPLDDAPISLKVKVHCPGGTSLTLVAFTNITFQSLKDRIDAKLQRSTKLSLTSGDVTLKFLDDGDYVSIHCDEDVQTAFETWREQHQQAQIMAGQSPEIDLFCQ</sequence>
<dbReference type="PANTHER" id="PTHR47339">
    <property type="entry name" value="CELL DIVISION CONTROL PROTEIN 24"/>
    <property type="match status" value="1"/>
</dbReference>
<dbReference type="Gene3D" id="1.20.900.10">
    <property type="entry name" value="Dbl homology (DH) domain"/>
    <property type="match status" value="1"/>
</dbReference>
<feature type="region of interest" description="Disordered" evidence="1">
    <location>
        <begin position="794"/>
        <end position="862"/>
    </location>
</feature>
<dbReference type="SUPFAM" id="SSF54277">
    <property type="entry name" value="CAD &amp; PB1 domains"/>
    <property type="match status" value="1"/>
</dbReference>
<dbReference type="InterPro" id="IPR000270">
    <property type="entry name" value="PB1_dom"/>
</dbReference>
<dbReference type="Pfam" id="PF15411">
    <property type="entry name" value="PH_10"/>
    <property type="match status" value="1"/>
</dbReference>
<proteinExistence type="predicted"/>
<dbReference type="FunFam" id="2.30.29.30:FF:000364">
    <property type="entry name" value="Rho guanyl nucleotide exchange factor"/>
    <property type="match status" value="1"/>
</dbReference>
<dbReference type="CDD" id="cd05992">
    <property type="entry name" value="PB1"/>
    <property type="match status" value="1"/>
</dbReference>
<dbReference type="OrthoDB" id="1594986at2759"/>
<reference evidence="3" key="1">
    <citation type="journal article" date="2020" name="Stud. Mycol.">
        <title>101 Dothideomycetes genomes: a test case for predicting lifestyles and emergence of pathogens.</title>
        <authorList>
            <person name="Haridas S."/>
            <person name="Albert R."/>
            <person name="Binder M."/>
            <person name="Bloem J."/>
            <person name="Labutti K."/>
            <person name="Salamov A."/>
            <person name="Andreopoulos B."/>
            <person name="Baker S."/>
            <person name="Barry K."/>
            <person name="Bills G."/>
            <person name="Bluhm B."/>
            <person name="Cannon C."/>
            <person name="Castanera R."/>
            <person name="Culley D."/>
            <person name="Daum C."/>
            <person name="Ezra D."/>
            <person name="Gonzalez J."/>
            <person name="Henrissat B."/>
            <person name="Kuo A."/>
            <person name="Liang C."/>
            <person name="Lipzen A."/>
            <person name="Lutzoni F."/>
            <person name="Magnuson J."/>
            <person name="Mondo S."/>
            <person name="Nolan M."/>
            <person name="Ohm R."/>
            <person name="Pangilinan J."/>
            <person name="Park H.-J."/>
            <person name="Ramirez L."/>
            <person name="Alfaro M."/>
            <person name="Sun H."/>
            <person name="Tritt A."/>
            <person name="Yoshinaga Y."/>
            <person name="Zwiers L.-H."/>
            <person name="Turgeon B."/>
            <person name="Goodwin S."/>
            <person name="Spatafora J."/>
            <person name="Crous P."/>
            <person name="Grigoriev I."/>
        </authorList>
    </citation>
    <scope>NUCLEOTIDE SEQUENCE</scope>
    <source>
        <strain evidence="3">CBS 121739</strain>
    </source>
</reference>
<dbReference type="PANTHER" id="PTHR47339:SF1">
    <property type="entry name" value="CELL DIVISION CONTROL PROTEIN 24"/>
    <property type="match status" value="1"/>
</dbReference>
<dbReference type="RefSeq" id="XP_033596416.1">
    <property type="nucleotide sequence ID" value="XM_033742108.1"/>
</dbReference>
<feature type="compositionally biased region" description="Low complexity" evidence="1">
    <location>
        <begin position="8"/>
        <end position="35"/>
    </location>
</feature>
<dbReference type="GO" id="GO:0005634">
    <property type="term" value="C:nucleus"/>
    <property type="evidence" value="ECO:0007669"/>
    <property type="project" value="TreeGrafter"/>
</dbReference>
<dbReference type="InterPro" id="IPR035899">
    <property type="entry name" value="DBL_dom_sf"/>
</dbReference>
<evidence type="ECO:0000313" key="3">
    <source>
        <dbReference type="EMBL" id="KAF2753965.1"/>
    </source>
</evidence>
<dbReference type="PROSITE" id="PS50010">
    <property type="entry name" value="DH_2"/>
    <property type="match status" value="1"/>
</dbReference>
<feature type="compositionally biased region" description="Low complexity" evidence="1">
    <location>
        <begin position="748"/>
        <end position="759"/>
    </location>
</feature>
<organism evidence="3 4">
    <name type="scientific">Pseudovirgaria hyperparasitica</name>
    <dbReference type="NCBI Taxonomy" id="470096"/>
    <lineage>
        <taxon>Eukaryota</taxon>
        <taxon>Fungi</taxon>
        <taxon>Dikarya</taxon>
        <taxon>Ascomycota</taxon>
        <taxon>Pezizomycotina</taxon>
        <taxon>Dothideomycetes</taxon>
        <taxon>Dothideomycetes incertae sedis</taxon>
        <taxon>Acrospermales</taxon>
        <taxon>Acrospermaceae</taxon>
        <taxon>Pseudovirgaria</taxon>
    </lineage>
</organism>
<dbReference type="Proteomes" id="UP000799437">
    <property type="component" value="Unassembled WGS sequence"/>
</dbReference>
<feature type="region of interest" description="Disordered" evidence="1">
    <location>
        <begin position="586"/>
        <end position="655"/>
    </location>
</feature>
<dbReference type="GO" id="GO:0005737">
    <property type="term" value="C:cytoplasm"/>
    <property type="evidence" value="ECO:0007669"/>
    <property type="project" value="TreeGrafter"/>
</dbReference>
<dbReference type="GO" id="GO:0043332">
    <property type="term" value="C:mating projection tip"/>
    <property type="evidence" value="ECO:0007669"/>
    <property type="project" value="TreeGrafter"/>
</dbReference>
<feature type="compositionally biased region" description="Pro residues" evidence="1">
    <location>
        <begin position="846"/>
        <end position="857"/>
    </location>
</feature>
<feature type="region of interest" description="Disordered" evidence="1">
    <location>
        <begin position="687"/>
        <end position="782"/>
    </location>
</feature>
<dbReference type="GeneID" id="54483162"/>
<dbReference type="InterPro" id="IPR010481">
    <property type="entry name" value="Cdc24/Scd1_N"/>
</dbReference>
<keyword evidence="4" id="KW-1185">Reference proteome</keyword>
<dbReference type="Pfam" id="PF06395">
    <property type="entry name" value="CDC24"/>
    <property type="match status" value="1"/>
</dbReference>
<dbReference type="SUPFAM" id="SSF48065">
    <property type="entry name" value="DBL homology domain (DH-domain)"/>
    <property type="match status" value="1"/>
</dbReference>
<dbReference type="Gene3D" id="3.10.20.90">
    <property type="entry name" value="Phosphatidylinositol 3-kinase Catalytic Subunit, Chain A, domain 1"/>
    <property type="match status" value="1"/>
</dbReference>
<name>A0A6A6VUX0_9PEZI</name>